<organism evidence="3 4">
    <name type="scientific">Microbacterium murale</name>
    <dbReference type="NCBI Taxonomy" id="1081040"/>
    <lineage>
        <taxon>Bacteria</taxon>
        <taxon>Bacillati</taxon>
        <taxon>Actinomycetota</taxon>
        <taxon>Actinomycetes</taxon>
        <taxon>Micrococcales</taxon>
        <taxon>Microbacteriaceae</taxon>
        <taxon>Microbacterium</taxon>
    </lineage>
</organism>
<dbReference type="Gene3D" id="2.160.10.10">
    <property type="entry name" value="Hexapeptide repeat proteins"/>
    <property type="match status" value="1"/>
</dbReference>
<protein>
    <recommendedName>
        <fullName evidence="5">Acetyltransferase</fullName>
    </recommendedName>
</protein>
<evidence type="ECO:0000256" key="1">
    <source>
        <dbReference type="ARBA" id="ARBA00022679"/>
    </source>
</evidence>
<dbReference type="InterPro" id="IPR018357">
    <property type="entry name" value="Hexapep_transf_CS"/>
</dbReference>
<dbReference type="InterPro" id="IPR050179">
    <property type="entry name" value="Trans_hexapeptide_repeat"/>
</dbReference>
<dbReference type="PANTHER" id="PTHR43300">
    <property type="entry name" value="ACETYLTRANSFERASE"/>
    <property type="match status" value="1"/>
</dbReference>
<evidence type="ECO:0008006" key="5">
    <source>
        <dbReference type="Google" id="ProtNLM"/>
    </source>
</evidence>
<sequence>MTEAEGVLLIGASGLAREVLAAGMVGVTGILDDDTALHGTEISGVPVRGSIDSAVDRDEQLLVCIGPSTIRRQVVQRLRRLGVGADRFAIFAARTARIGSTSDIGAGSIVLDGTVITADATLGSHVVVMPNCTITHDDVIDDFATLAAGAAIGGSARIGEAAYVGMNASVKQGVAVGAGATVGMGSVVLVDVPDQEIWAGVPARQLGADS</sequence>
<comment type="caution">
    <text evidence="3">The sequence shown here is derived from an EMBL/GenBank/DDBJ whole genome shotgun (WGS) entry which is preliminary data.</text>
</comment>
<evidence type="ECO:0000256" key="2">
    <source>
        <dbReference type="ARBA" id="ARBA00022737"/>
    </source>
</evidence>
<dbReference type="SUPFAM" id="SSF51161">
    <property type="entry name" value="Trimeric LpxA-like enzymes"/>
    <property type="match status" value="1"/>
</dbReference>
<accession>A0ABQ1RRG5</accession>
<dbReference type="InterPro" id="IPR011004">
    <property type="entry name" value="Trimer_LpxA-like_sf"/>
</dbReference>
<dbReference type="NCBIfam" id="TIGR03570">
    <property type="entry name" value="NeuD_NnaD"/>
    <property type="match status" value="1"/>
</dbReference>
<dbReference type="Proteomes" id="UP000629365">
    <property type="component" value="Unassembled WGS sequence"/>
</dbReference>
<dbReference type="Pfam" id="PF14602">
    <property type="entry name" value="Hexapep_2"/>
    <property type="match status" value="1"/>
</dbReference>
<dbReference type="InterPro" id="IPR001451">
    <property type="entry name" value="Hexapep"/>
</dbReference>
<reference evidence="4" key="1">
    <citation type="journal article" date="2019" name="Int. J. Syst. Evol. Microbiol.">
        <title>The Global Catalogue of Microorganisms (GCM) 10K type strain sequencing project: providing services to taxonomists for standard genome sequencing and annotation.</title>
        <authorList>
            <consortium name="The Broad Institute Genomics Platform"/>
            <consortium name="The Broad Institute Genome Sequencing Center for Infectious Disease"/>
            <person name="Wu L."/>
            <person name="Ma J."/>
        </authorList>
    </citation>
    <scope>NUCLEOTIDE SEQUENCE [LARGE SCALE GENOMIC DNA]</scope>
    <source>
        <strain evidence="4">CCM 7640</strain>
    </source>
</reference>
<dbReference type="Gene3D" id="3.40.50.20">
    <property type="match status" value="1"/>
</dbReference>
<keyword evidence="1" id="KW-0808">Transferase</keyword>
<dbReference type="PROSITE" id="PS00101">
    <property type="entry name" value="HEXAPEP_TRANSFERASES"/>
    <property type="match status" value="1"/>
</dbReference>
<dbReference type="RefSeq" id="WP_188436271.1">
    <property type="nucleotide sequence ID" value="NZ_BMCM01000002.1"/>
</dbReference>
<keyword evidence="2" id="KW-0677">Repeat</keyword>
<gene>
    <name evidence="3" type="ORF">GCM10007269_18510</name>
</gene>
<proteinExistence type="predicted"/>
<name>A0ABQ1RRG5_9MICO</name>
<evidence type="ECO:0000313" key="4">
    <source>
        <dbReference type="Proteomes" id="UP000629365"/>
    </source>
</evidence>
<evidence type="ECO:0000313" key="3">
    <source>
        <dbReference type="EMBL" id="GGD75716.1"/>
    </source>
</evidence>
<dbReference type="PANTHER" id="PTHR43300:SF7">
    <property type="entry name" value="UDP-N-ACETYLBACILLOSAMINE N-ACETYLTRANSFERASE"/>
    <property type="match status" value="1"/>
</dbReference>
<keyword evidence="4" id="KW-1185">Reference proteome</keyword>
<dbReference type="EMBL" id="BMCM01000002">
    <property type="protein sequence ID" value="GGD75716.1"/>
    <property type="molecule type" value="Genomic_DNA"/>
</dbReference>
<dbReference type="InterPro" id="IPR020019">
    <property type="entry name" value="AcTrfase_PglD-like"/>
</dbReference>